<feature type="transmembrane region" description="Helical" evidence="1">
    <location>
        <begin position="21"/>
        <end position="40"/>
    </location>
</feature>
<keyword evidence="1" id="KW-0472">Membrane</keyword>
<dbReference type="EMBL" id="LAZR01000714">
    <property type="protein sequence ID" value="KKN59843.1"/>
    <property type="molecule type" value="Genomic_DNA"/>
</dbReference>
<keyword evidence="1" id="KW-0812">Transmembrane</keyword>
<name>A0A0F9V1W5_9ZZZZ</name>
<comment type="caution">
    <text evidence="2">The sequence shown here is derived from an EMBL/GenBank/DDBJ whole genome shotgun (WGS) entry which is preliminary data.</text>
</comment>
<keyword evidence="1" id="KW-1133">Transmembrane helix</keyword>
<protein>
    <submittedName>
        <fullName evidence="2">Uncharacterized protein</fullName>
    </submittedName>
</protein>
<proteinExistence type="predicted"/>
<accession>A0A0F9V1W5</accession>
<reference evidence="2" key="1">
    <citation type="journal article" date="2015" name="Nature">
        <title>Complex archaea that bridge the gap between prokaryotes and eukaryotes.</title>
        <authorList>
            <person name="Spang A."/>
            <person name="Saw J.H."/>
            <person name="Jorgensen S.L."/>
            <person name="Zaremba-Niedzwiedzka K."/>
            <person name="Martijn J."/>
            <person name="Lind A.E."/>
            <person name="van Eijk R."/>
            <person name="Schleper C."/>
            <person name="Guy L."/>
            <person name="Ettema T.J."/>
        </authorList>
    </citation>
    <scope>NUCLEOTIDE SEQUENCE</scope>
</reference>
<organism evidence="2">
    <name type="scientific">marine sediment metagenome</name>
    <dbReference type="NCBI Taxonomy" id="412755"/>
    <lineage>
        <taxon>unclassified sequences</taxon>
        <taxon>metagenomes</taxon>
        <taxon>ecological metagenomes</taxon>
    </lineage>
</organism>
<sequence>MALKSYRLKLKKGKKKKRSSTRDIITGGVTALIGIGLLSATSDAVSRV</sequence>
<evidence type="ECO:0000313" key="2">
    <source>
        <dbReference type="EMBL" id="KKN59843.1"/>
    </source>
</evidence>
<evidence type="ECO:0000256" key="1">
    <source>
        <dbReference type="SAM" id="Phobius"/>
    </source>
</evidence>
<gene>
    <name evidence="2" type="ORF">LCGC14_0538410</name>
</gene>
<dbReference type="AlphaFoldDB" id="A0A0F9V1W5"/>